<keyword evidence="1" id="KW-0812">Transmembrane</keyword>
<keyword evidence="3" id="KW-0012">Acyltransferase</keyword>
<feature type="transmembrane region" description="Helical" evidence="1">
    <location>
        <begin position="39"/>
        <end position="61"/>
    </location>
</feature>
<keyword evidence="1" id="KW-0472">Membrane</keyword>
<organism evidence="3 4">
    <name type="scientific">Bilifractor porci</name>
    <dbReference type="NCBI Taxonomy" id="2606636"/>
    <lineage>
        <taxon>Bacteria</taxon>
        <taxon>Bacillati</taxon>
        <taxon>Bacillota</taxon>
        <taxon>Clostridia</taxon>
        <taxon>Lachnospirales</taxon>
        <taxon>Lachnospiraceae</taxon>
        <taxon>Bilifractor</taxon>
    </lineage>
</organism>
<feature type="transmembrane region" description="Helical" evidence="1">
    <location>
        <begin position="156"/>
        <end position="175"/>
    </location>
</feature>
<keyword evidence="3" id="KW-0808">Transferase</keyword>
<comment type="caution">
    <text evidence="3">The sequence shown here is derived from an EMBL/GenBank/DDBJ whole genome shotgun (WGS) entry which is preliminary data.</text>
</comment>
<feature type="domain" description="Acyltransferase 3" evidence="2">
    <location>
        <begin position="16"/>
        <end position="334"/>
    </location>
</feature>
<dbReference type="Proteomes" id="UP000466864">
    <property type="component" value="Unassembled WGS sequence"/>
</dbReference>
<name>A0A7X2TQ09_9FIRM</name>
<dbReference type="PANTHER" id="PTHR37312">
    <property type="entry name" value="MEMBRANE-BOUND ACYLTRANSFERASE YKRP-RELATED"/>
    <property type="match status" value="1"/>
</dbReference>
<feature type="transmembrane region" description="Helical" evidence="1">
    <location>
        <begin position="130"/>
        <end position="149"/>
    </location>
</feature>
<gene>
    <name evidence="3" type="ORF">FYJ60_09440</name>
</gene>
<keyword evidence="1" id="KW-1133">Transmembrane helix</keyword>
<dbReference type="GO" id="GO:0016747">
    <property type="term" value="F:acyltransferase activity, transferring groups other than amino-acyl groups"/>
    <property type="evidence" value="ECO:0007669"/>
    <property type="project" value="InterPro"/>
</dbReference>
<dbReference type="RefSeq" id="WP_154458446.1">
    <property type="nucleotide sequence ID" value="NZ_VUMV01000006.1"/>
</dbReference>
<evidence type="ECO:0000313" key="4">
    <source>
        <dbReference type="Proteomes" id="UP000466864"/>
    </source>
</evidence>
<sequence>MGKQLKIVNESKERIVYWDIVKGITILLVILGHTSGTPVSLRAVIFSFHMPMFFVANAFFIKKYDVRDAFKKSAKSLLKPYLIICCLEIFFAVQRQSDRMGKCIAVLVGLKSMVGGMSKIGIVFTSFNSVWLIWFICCLFISRMVYIAIRQFLNTFPGWVSLCAIISLAFVGYGLGIHQYFLPWSADVALAALIFMWFGDKLHKTGITEKTYFHFIAATAFFAWILLISKNFWIEMATRSYKGGWICIVTAVCGCIVCIETGKFLSKFKLSASIFSWLGKNSLVILAVHCLECMYFDWSSNFTLAGVSDRYIWIFRFIFRTAVVLAITFCYVFCRDYIKKMNCETSGRS</sequence>
<protein>
    <submittedName>
        <fullName evidence="3">Acyltransferase family protein</fullName>
    </submittedName>
</protein>
<dbReference type="PANTHER" id="PTHR37312:SF1">
    <property type="entry name" value="MEMBRANE-BOUND ACYLTRANSFERASE YKRP-RELATED"/>
    <property type="match status" value="1"/>
</dbReference>
<proteinExistence type="predicted"/>
<feature type="transmembrane region" description="Helical" evidence="1">
    <location>
        <begin position="310"/>
        <end position="334"/>
    </location>
</feature>
<keyword evidence="4" id="KW-1185">Reference proteome</keyword>
<dbReference type="EMBL" id="VUMV01000006">
    <property type="protein sequence ID" value="MST82538.1"/>
    <property type="molecule type" value="Genomic_DNA"/>
</dbReference>
<feature type="transmembrane region" description="Helical" evidence="1">
    <location>
        <begin position="211"/>
        <end position="228"/>
    </location>
</feature>
<evidence type="ECO:0000256" key="1">
    <source>
        <dbReference type="SAM" id="Phobius"/>
    </source>
</evidence>
<feature type="transmembrane region" description="Helical" evidence="1">
    <location>
        <begin position="15"/>
        <end position="33"/>
    </location>
</feature>
<evidence type="ECO:0000313" key="3">
    <source>
        <dbReference type="EMBL" id="MST82538.1"/>
    </source>
</evidence>
<dbReference type="Pfam" id="PF01757">
    <property type="entry name" value="Acyl_transf_3"/>
    <property type="match status" value="1"/>
</dbReference>
<evidence type="ECO:0000259" key="2">
    <source>
        <dbReference type="Pfam" id="PF01757"/>
    </source>
</evidence>
<accession>A0A7X2TQ09</accession>
<feature type="transmembrane region" description="Helical" evidence="1">
    <location>
        <begin position="181"/>
        <end position="199"/>
    </location>
</feature>
<dbReference type="InterPro" id="IPR002656">
    <property type="entry name" value="Acyl_transf_3_dom"/>
</dbReference>
<feature type="transmembrane region" description="Helical" evidence="1">
    <location>
        <begin position="277"/>
        <end position="298"/>
    </location>
</feature>
<dbReference type="AlphaFoldDB" id="A0A7X2TQ09"/>
<feature type="transmembrane region" description="Helical" evidence="1">
    <location>
        <begin position="243"/>
        <end position="265"/>
    </location>
</feature>
<reference evidence="3 4" key="1">
    <citation type="submission" date="2019-08" db="EMBL/GenBank/DDBJ databases">
        <title>In-depth cultivation of the pig gut microbiome towards novel bacterial diversity and tailored functional studies.</title>
        <authorList>
            <person name="Wylensek D."/>
            <person name="Hitch T.C.A."/>
            <person name="Clavel T."/>
        </authorList>
    </citation>
    <scope>NUCLEOTIDE SEQUENCE [LARGE SCALE GENOMIC DNA]</scope>
    <source>
        <strain evidence="3 4">Oil+RF-744-WCA-WT-13</strain>
    </source>
</reference>
<dbReference type="InterPro" id="IPR052734">
    <property type="entry name" value="Nod_factor_acetyltransferase"/>
</dbReference>